<organism evidence="1 2">
    <name type="scientific">Caenorhabditis japonica</name>
    <dbReference type="NCBI Taxonomy" id="281687"/>
    <lineage>
        <taxon>Eukaryota</taxon>
        <taxon>Metazoa</taxon>
        <taxon>Ecdysozoa</taxon>
        <taxon>Nematoda</taxon>
        <taxon>Chromadorea</taxon>
        <taxon>Rhabditida</taxon>
        <taxon>Rhabditina</taxon>
        <taxon>Rhabditomorpha</taxon>
        <taxon>Rhabditoidea</taxon>
        <taxon>Rhabditidae</taxon>
        <taxon>Peloderinae</taxon>
        <taxon>Caenorhabditis</taxon>
    </lineage>
</organism>
<dbReference type="AlphaFoldDB" id="A0A8R1E397"/>
<dbReference type="EnsemblMetazoa" id="CJA18538.1">
    <property type="protein sequence ID" value="CJA18538.1"/>
    <property type="gene ID" value="WBGene00137742"/>
</dbReference>
<dbReference type="Proteomes" id="UP000005237">
    <property type="component" value="Unassembled WGS sequence"/>
</dbReference>
<reference evidence="2" key="1">
    <citation type="submission" date="2010-08" db="EMBL/GenBank/DDBJ databases">
        <authorList>
            <consortium name="Caenorhabditis japonica Sequencing Consortium"/>
            <person name="Wilson R.K."/>
        </authorList>
    </citation>
    <scope>NUCLEOTIDE SEQUENCE [LARGE SCALE GENOMIC DNA]</scope>
    <source>
        <strain evidence="2">DF5081</strain>
    </source>
</reference>
<reference evidence="1" key="2">
    <citation type="submission" date="2022-06" db="UniProtKB">
        <authorList>
            <consortium name="EnsemblMetazoa"/>
        </authorList>
    </citation>
    <scope>IDENTIFICATION</scope>
    <source>
        <strain evidence="1">DF5081</strain>
    </source>
</reference>
<evidence type="ECO:0000313" key="1">
    <source>
        <dbReference type="EnsemblMetazoa" id="CJA18538.1"/>
    </source>
</evidence>
<sequence length="212" mass="24848">MTGILPPDHIEHYKRQVDMKTENLRSETLFFIKNYYILHKRLPCFPWTFDKSLLTIRLLSHTIGHKNAVLDNLPALVELDLSEHFLLPPGYVPKYSDDKTNVVGGILPCEMRTDRLENDANAFLLQMFTFIHSHFILHRVLPTLPHSFVIGFKYLQLKKFLFNEEYFIDDLPNKLHTKIITELGIVPKEGYIPFTTLSKRNQFKTCHSNRAH</sequence>
<evidence type="ECO:0000313" key="2">
    <source>
        <dbReference type="Proteomes" id="UP000005237"/>
    </source>
</evidence>
<name>A0A8R1E397_CAEJA</name>
<proteinExistence type="predicted"/>
<keyword evidence="2" id="KW-1185">Reference proteome</keyword>
<protein>
    <submittedName>
        <fullName evidence="1">Uncharacterized protein</fullName>
    </submittedName>
</protein>
<accession>A0A8R1E397</accession>